<dbReference type="PANTHER" id="PTHR32071">
    <property type="entry name" value="TRANSCRIPTIONAL REGULATORY PROTEIN"/>
    <property type="match status" value="1"/>
</dbReference>
<keyword evidence="5" id="KW-0804">Transcription</keyword>
<accession>A0A517U010</accession>
<dbReference type="Gene3D" id="1.10.8.60">
    <property type="match status" value="1"/>
</dbReference>
<dbReference type="PROSITE" id="PS00688">
    <property type="entry name" value="SIGMA54_INTERACT_3"/>
    <property type="match status" value="1"/>
</dbReference>
<dbReference type="SUPFAM" id="SSF52540">
    <property type="entry name" value="P-loop containing nucleoside triphosphate hydrolases"/>
    <property type="match status" value="1"/>
</dbReference>
<keyword evidence="3" id="KW-0805">Transcription regulation</keyword>
<dbReference type="InterPro" id="IPR002078">
    <property type="entry name" value="Sigma_54_int"/>
</dbReference>
<dbReference type="PANTHER" id="PTHR32071:SF57">
    <property type="entry name" value="C4-DICARBOXYLATE TRANSPORT TRANSCRIPTIONAL REGULATORY PROTEIN DCTD"/>
    <property type="match status" value="1"/>
</dbReference>
<dbReference type="Pfam" id="PF25601">
    <property type="entry name" value="AAA_lid_14"/>
    <property type="match status" value="1"/>
</dbReference>
<dbReference type="InterPro" id="IPR009057">
    <property type="entry name" value="Homeodomain-like_sf"/>
</dbReference>
<dbReference type="Gene3D" id="3.30.450.40">
    <property type="match status" value="1"/>
</dbReference>
<dbReference type="OrthoDB" id="9761019at2"/>
<dbReference type="PRINTS" id="PR01590">
    <property type="entry name" value="HTHFIS"/>
</dbReference>
<dbReference type="InterPro" id="IPR058031">
    <property type="entry name" value="AAA_lid_NorR"/>
</dbReference>
<dbReference type="Proteomes" id="UP000317909">
    <property type="component" value="Chromosome"/>
</dbReference>
<dbReference type="Pfam" id="PF02954">
    <property type="entry name" value="HTH_8"/>
    <property type="match status" value="1"/>
</dbReference>
<dbReference type="SMART" id="SM00065">
    <property type="entry name" value="GAF"/>
    <property type="match status" value="1"/>
</dbReference>
<protein>
    <submittedName>
        <fullName evidence="7">Nitrogen fixation protein VnfA</fullName>
    </submittedName>
</protein>
<dbReference type="InterPro" id="IPR029016">
    <property type="entry name" value="GAF-like_dom_sf"/>
</dbReference>
<dbReference type="InterPro" id="IPR002197">
    <property type="entry name" value="HTH_Fis"/>
</dbReference>
<dbReference type="PROSITE" id="PS50045">
    <property type="entry name" value="SIGMA54_INTERACT_4"/>
    <property type="match status" value="1"/>
</dbReference>
<keyword evidence="4" id="KW-0238">DNA-binding</keyword>
<dbReference type="InterPro" id="IPR025943">
    <property type="entry name" value="Sigma_54_int_dom_ATP-bd_2"/>
</dbReference>
<dbReference type="GO" id="GO:0006355">
    <property type="term" value="P:regulation of DNA-templated transcription"/>
    <property type="evidence" value="ECO:0007669"/>
    <property type="project" value="InterPro"/>
</dbReference>
<dbReference type="SUPFAM" id="SSF46689">
    <property type="entry name" value="Homeodomain-like"/>
    <property type="match status" value="1"/>
</dbReference>
<dbReference type="Gene3D" id="1.10.10.60">
    <property type="entry name" value="Homeodomain-like"/>
    <property type="match status" value="1"/>
</dbReference>
<gene>
    <name evidence="7" type="primary">vnfA</name>
    <name evidence="7" type="ORF">I41_31350</name>
</gene>
<evidence type="ECO:0000313" key="7">
    <source>
        <dbReference type="EMBL" id="QDT73943.1"/>
    </source>
</evidence>
<evidence type="ECO:0000256" key="4">
    <source>
        <dbReference type="ARBA" id="ARBA00023125"/>
    </source>
</evidence>
<proteinExistence type="predicted"/>
<dbReference type="CDD" id="cd00009">
    <property type="entry name" value="AAA"/>
    <property type="match status" value="1"/>
</dbReference>
<sequence length="632" mass="69418">MPLPTDQIPLLRLLLASSGRHDTLRGLLDEVLPEARDLLPAASLAVVHANPPKWELQAASGLGDRQAPSELVADALDRDALAASGEWSAVPLGDGYALAARGRVEPVALKQFAEGLAAAQRSVLGRQRREHRIRRLETILEITHAWRQTNSMEALLKAMAEAATELLQADRASIFLWDRSKHELVGRPALGVKGNELRIPDDAGIVGQVIQSGQSRRVGGGLGDEEIDREVDRATGYTTRTILCVPLLAPKGRCLGAFEVLNKREGHFTDDDERGLIELAAHAAVALQNTQEFEELLTKHQQLVAEAAQGLQLIGDSPAIEAVRSTIRRIADTDLAILILGDNGTGKEVVARSIHYLSRRREQPFIAVNCAAIAESLLESELFGHEKGAFTDARESRPGKFELASGGTLFLDEIGDMSLGGQSKLLRVLEDKTVVRVGGSTPIHTEVRILAATNQDLAAMVRAKRFREDLFFRLNVVSLELPPLRERGEDVLKLADHFLQTFCRNMGRRAPKFSPAARKRVLAHGWPGNVRELRNLCERLAYLTTGDVVEADDLALIESGATDSERLAEFAGSLADATRDFQQHYIRKTIDAARGNMSNAAKRLGLHRSNLYRKMRQLEMATEGNEEELDED</sequence>
<dbReference type="AlphaFoldDB" id="A0A517U010"/>
<dbReference type="SUPFAM" id="SSF55781">
    <property type="entry name" value="GAF domain-like"/>
    <property type="match status" value="1"/>
</dbReference>
<dbReference type="InterPro" id="IPR025944">
    <property type="entry name" value="Sigma_54_int_dom_CS"/>
</dbReference>
<evidence type="ECO:0000256" key="3">
    <source>
        <dbReference type="ARBA" id="ARBA00023015"/>
    </source>
</evidence>
<dbReference type="GO" id="GO:0005524">
    <property type="term" value="F:ATP binding"/>
    <property type="evidence" value="ECO:0007669"/>
    <property type="project" value="UniProtKB-KW"/>
</dbReference>
<dbReference type="FunFam" id="3.40.50.300:FF:000006">
    <property type="entry name" value="DNA-binding transcriptional regulator NtrC"/>
    <property type="match status" value="1"/>
</dbReference>
<organism evidence="7 8">
    <name type="scientific">Lacipirellula limnantheis</name>
    <dbReference type="NCBI Taxonomy" id="2528024"/>
    <lineage>
        <taxon>Bacteria</taxon>
        <taxon>Pseudomonadati</taxon>
        <taxon>Planctomycetota</taxon>
        <taxon>Planctomycetia</taxon>
        <taxon>Pirellulales</taxon>
        <taxon>Lacipirellulaceae</taxon>
        <taxon>Lacipirellula</taxon>
    </lineage>
</organism>
<dbReference type="Pfam" id="PF00158">
    <property type="entry name" value="Sigma54_activat"/>
    <property type="match status" value="1"/>
</dbReference>
<dbReference type="KEGG" id="llh:I41_31350"/>
<dbReference type="Pfam" id="PF01590">
    <property type="entry name" value="GAF"/>
    <property type="match status" value="1"/>
</dbReference>
<dbReference type="SMART" id="SM00382">
    <property type="entry name" value="AAA"/>
    <property type="match status" value="1"/>
</dbReference>
<name>A0A517U010_9BACT</name>
<evidence type="ECO:0000256" key="1">
    <source>
        <dbReference type="ARBA" id="ARBA00022741"/>
    </source>
</evidence>
<dbReference type="RefSeq" id="WP_145433685.1">
    <property type="nucleotide sequence ID" value="NZ_CP036339.1"/>
</dbReference>
<keyword evidence="2" id="KW-0067">ATP-binding</keyword>
<dbReference type="Gene3D" id="3.40.50.300">
    <property type="entry name" value="P-loop containing nucleotide triphosphate hydrolases"/>
    <property type="match status" value="1"/>
</dbReference>
<dbReference type="InterPro" id="IPR003018">
    <property type="entry name" value="GAF"/>
</dbReference>
<evidence type="ECO:0000256" key="2">
    <source>
        <dbReference type="ARBA" id="ARBA00022840"/>
    </source>
</evidence>
<dbReference type="PROSITE" id="PS00676">
    <property type="entry name" value="SIGMA54_INTERACT_2"/>
    <property type="match status" value="1"/>
</dbReference>
<reference evidence="7 8" key="1">
    <citation type="submission" date="2019-02" db="EMBL/GenBank/DDBJ databases">
        <title>Deep-cultivation of Planctomycetes and their phenomic and genomic characterization uncovers novel biology.</title>
        <authorList>
            <person name="Wiegand S."/>
            <person name="Jogler M."/>
            <person name="Boedeker C."/>
            <person name="Pinto D."/>
            <person name="Vollmers J."/>
            <person name="Rivas-Marin E."/>
            <person name="Kohn T."/>
            <person name="Peeters S.H."/>
            <person name="Heuer A."/>
            <person name="Rast P."/>
            <person name="Oberbeckmann S."/>
            <person name="Bunk B."/>
            <person name="Jeske O."/>
            <person name="Meyerdierks A."/>
            <person name="Storesund J.E."/>
            <person name="Kallscheuer N."/>
            <person name="Luecker S."/>
            <person name="Lage O.M."/>
            <person name="Pohl T."/>
            <person name="Merkel B.J."/>
            <person name="Hornburger P."/>
            <person name="Mueller R.-W."/>
            <person name="Bruemmer F."/>
            <person name="Labrenz M."/>
            <person name="Spormann A.M."/>
            <person name="Op den Camp H."/>
            <person name="Overmann J."/>
            <person name="Amann R."/>
            <person name="Jetten M.S.M."/>
            <person name="Mascher T."/>
            <person name="Medema M.H."/>
            <person name="Devos D.P."/>
            <person name="Kaster A.-K."/>
            <person name="Ovreas L."/>
            <person name="Rohde M."/>
            <person name="Galperin M.Y."/>
            <person name="Jogler C."/>
        </authorList>
    </citation>
    <scope>NUCLEOTIDE SEQUENCE [LARGE SCALE GENOMIC DNA]</scope>
    <source>
        <strain evidence="7 8">I41</strain>
    </source>
</reference>
<evidence type="ECO:0000259" key="6">
    <source>
        <dbReference type="PROSITE" id="PS50045"/>
    </source>
</evidence>
<dbReference type="GO" id="GO:0043565">
    <property type="term" value="F:sequence-specific DNA binding"/>
    <property type="evidence" value="ECO:0007669"/>
    <property type="project" value="InterPro"/>
</dbReference>
<feature type="domain" description="Sigma-54 factor interaction" evidence="6">
    <location>
        <begin position="313"/>
        <end position="542"/>
    </location>
</feature>
<evidence type="ECO:0000313" key="8">
    <source>
        <dbReference type="Proteomes" id="UP000317909"/>
    </source>
</evidence>
<dbReference type="InterPro" id="IPR027417">
    <property type="entry name" value="P-loop_NTPase"/>
</dbReference>
<keyword evidence="1" id="KW-0547">Nucleotide-binding</keyword>
<keyword evidence="8" id="KW-1185">Reference proteome</keyword>
<dbReference type="InterPro" id="IPR003593">
    <property type="entry name" value="AAA+_ATPase"/>
</dbReference>
<evidence type="ECO:0000256" key="5">
    <source>
        <dbReference type="ARBA" id="ARBA00023163"/>
    </source>
</evidence>
<dbReference type="EMBL" id="CP036339">
    <property type="protein sequence ID" value="QDT73943.1"/>
    <property type="molecule type" value="Genomic_DNA"/>
</dbReference>